<dbReference type="PANTHER" id="PTHR48467:SF1">
    <property type="entry name" value="GLUTAMATE SYNTHASE 1 [NADH], CHLOROPLASTIC-LIKE"/>
    <property type="match status" value="1"/>
</dbReference>
<dbReference type="Gene3D" id="3.40.50.720">
    <property type="entry name" value="NAD(P)-binding Rossmann-like Domain"/>
    <property type="match status" value="1"/>
</dbReference>
<comment type="catalytic activity">
    <reaction evidence="10">
        <text>2 reduced [2Fe-2S]-[ferredoxin] + NADP(+) + H(+) = 2 oxidized [2Fe-2S]-[ferredoxin] + NADPH</text>
        <dbReference type="Rhea" id="RHEA:20125"/>
        <dbReference type="Rhea" id="RHEA-COMP:10000"/>
        <dbReference type="Rhea" id="RHEA-COMP:10001"/>
        <dbReference type="ChEBI" id="CHEBI:15378"/>
        <dbReference type="ChEBI" id="CHEBI:33737"/>
        <dbReference type="ChEBI" id="CHEBI:33738"/>
        <dbReference type="ChEBI" id="CHEBI:57783"/>
        <dbReference type="ChEBI" id="CHEBI:58349"/>
        <dbReference type="EC" id="1.18.1.2"/>
    </reaction>
</comment>
<dbReference type="InterPro" id="IPR017900">
    <property type="entry name" value="4Fe4S_Fe_S_CS"/>
</dbReference>
<evidence type="ECO:0000256" key="7">
    <source>
        <dbReference type="ARBA" id="ARBA00023002"/>
    </source>
</evidence>
<evidence type="ECO:0000313" key="14">
    <source>
        <dbReference type="Proteomes" id="UP000621266"/>
    </source>
</evidence>
<evidence type="ECO:0000256" key="11">
    <source>
        <dbReference type="SAM" id="MobiDB-lite"/>
    </source>
</evidence>
<keyword evidence="9" id="KW-0411">Iron-sulfur</keyword>
<dbReference type="InterPro" id="IPR036188">
    <property type="entry name" value="FAD/NAD-bd_sf"/>
</dbReference>
<dbReference type="Gene3D" id="3.50.50.60">
    <property type="entry name" value="FAD/NAD(P)-binding domain"/>
    <property type="match status" value="1"/>
</dbReference>
<dbReference type="Pfam" id="PF07992">
    <property type="entry name" value="Pyr_redox_2"/>
    <property type="match status" value="1"/>
</dbReference>
<reference evidence="13 14" key="1">
    <citation type="submission" date="2019-10" db="EMBL/GenBank/DDBJ databases">
        <title>Streptomyces tenebrisbrunneis sp.nov., an endogenous actinomycete isolated from of Lycium ruthenicum.</title>
        <authorList>
            <person name="Ma L."/>
        </authorList>
    </citation>
    <scope>NUCLEOTIDE SEQUENCE [LARGE SCALE GENOMIC DNA]</scope>
    <source>
        <strain evidence="13 14">TRM 66187</strain>
    </source>
</reference>
<evidence type="ECO:0000313" key="13">
    <source>
        <dbReference type="EMBL" id="KAF4407808.1"/>
    </source>
</evidence>
<evidence type="ECO:0000256" key="6">
    <source>
        <dbReference type="ARBA" id="ARBA00022857"/>
    </source>
</evidence>
<feature type="domain" description="4Fe-4S ferredoxin-type" evidence="12">
    <location>
        <begin position="37"/>
        <end position="66"/>
    </location>
</feature>
<accession>A0ABQ7FGW5</accession>
<dbReference type="InterPro" id="IPR055275">
    <property type="entry name" value="Ferredox_Rdtase"/>
</dbReference>
<dbReference type="PANTHER" id="PTHR48467">
    <property type="entry name" value="GLUTAMATE SYNTHASE 1 [NADH], CHLOROPLASTIC-LIKE"/>
    <property type="match status" value="1"/>
</dbReference>
<dbReference type="PROSITE" id="PS00198">
    <property type="entry name" value="4FE4S_FER_1"/>
    <property type="match status" value="1"/>
</dbReference>
<keyword evidence="3" id="KW-0285">Flavoprotein</keyword>
<keyword evidence="6" id="KW-0521">NADP</keyword>
<dbReference type="CDD" id="cd04410">
    <property type="entry name" value="DMSOR_beta-like"/>
    <property type="match status" value="1"/>
</dbReference>
<keyword evidence="5" id="KW-0274">FAD</keyword>
<evidence type="ECO:0000256" key="4">
    <source>
        <dbReference type="ARBA" id="ARBA00022723"/>
    </source>
</evidence>
<evidence type="ECO:0000256" key="5">
    <source>
        <dbReference type="ARBA" id="ARBA00022827"/>
    </source>
</evidence>
<keyword evidence="14" id="KW-1185">Reference proteome</keyword>
<evidence type="ECO:0000256" key="2">
    <source>
        <dbReference type="ARBA" id="ARBA00013223"/>
    </source>
</evidence>
<protein>
    <recommendedName>
        <fullName evidence="2">ferredoxin--NADP(+) reductase</fullName>
        <ecNumber evidence="2">1.18.1.2</ecNumber>
    </recommendedName>
</protein>
<evidence type="ECO:0000259" key="12">
    <source>
        <dbReference type="PROSITE" id="PS51379"/>
    </source>
</evidence>
<sequence length="573" mass="59123">MAYAITQTCCTDATCVAVCPVNCIHPTPEERAFGSTEMLYIDPKTCIDCGACADACPVDAIFPVDSLTGGRREYADINAAHFGHAVTAPGDGPAPGAGDPAGIRTEGGPAGALKGSPAGVTAGSPAETPAETPVGAPAETAVDTPAGSAGTTAVSRTADPDPRPNLHPWSGPTFDRVLPSDFRPIRVAVVGTGPAGMYAAEDLLLHTRSEVTLVDRLPVAGGLIRYGVAPDHPATKGIGDTFARFHTHPRVRMHLGLDVGKDVTAEELAAHHDAVIYAVGAAADRRLGIPGEDLAGSLSATLFVAWYNGHPEVAPDAVDLSAGRVVVVGNGNVALDVARILVSDPEALAGTEIAGHALEELRRSKVREVVLLGRRGAEHAAYTRSELLALKHLPGVDLMVDDHDPRTGAAIDAAGPGDKAELLRGVAREAVDWSLDPGAEGRRRIVFRFHSSPVEVRGDETVRAVRATGAAGEQEIPAGLALRAVGHRGVPPAGLPFDEETGTVPHEHGRVSGSPGTYVVGWIKRGPSGGIGANRTCAAETVGTLLADAVAGALPAPAGGAKAFRRLVRRRRR</sequence>
<evidence type="ECO:0000256" key="3">
    <source>
        <dbReference type="ARBA" id="ARBA00022630"/>
    </source>
</evidence>
<dbReference type="PROSITE" id="PS51379">
    <property type="entry name" value="4FE4S_FER_2"/>
    <property type="match status" value="1"/>
</dbReference>
<keyword evidence="4" id="KW-0479">Metal-binding</keyword>
<dbReference type="Proteomes" id="UP000621266">
    <property type="component" value="Unassembled WGS sequence"/>
</dbReference>
<evidence type="ECO:0000256" key="9">
    <source>
        <dbReference type="ARBA" id="ARBA00023014"/>
    </source>
</evidence>
<feature type="region of interest" description="Disordered" evidence="11">
    <location>
        <begin position="86"/>
        <end position="172"/>
    </location>
</feature>
<dbReference type="InterPro" id="IPR023753">
    <property type="entry name" value="FAD/NAD-binding_dom"/>
</dbReference>
<feature type="compositionally biased region" description="Low complexity" evidence="11">
    <location>
        <begin position="88"/>
        <end position="102"/>
    </location>
</feature>
<comment type="caution">
    <text evidence="13">The sequence shown here is derived from an EMBL/GenBank/DDBJ whole genome shotgun (WGS) entry which is preliminary data.</text>
</comment>
<evidence type="ECO:0000256" key="1">
    <source>
        <dbReference type="ARBA" id="ARBA00001974"/>
    </source>
</evidence>
<gene>
    <name evidence="13" type="ORF">GCU69_17675</name>
</gene>
<keyword evidence="8" id="KW-0408">Iron</keyword>
<dbReference type="Gene3D" id="3.30.70.20">
    <property type="match status" value="1"/>
</dbReference>
<dbReference type="PRINTS" id="PR00419">
    <property type="entry name" value="ADXRDTASE"/>
</dbReference>
<dbReference type="EMBL" id="WHPN01000300">
    <property type="protein sequence ID" value="KAF4407808.1"/>
    <property type="molecule type" value="Genomic_DNA"/>
</dbReference>
<dbReference type="SUPFAM" id="SSF51971">
    <property type="entry name" value="Nucleotide-binding domain"/>
    <property type="match status" value="1"/>
</dbReference>
<evidence type="ECO:0000256" key="8">
    <source>
        <dbReference type="ARBA" id="ARBA00023004"/>
    </source>
</evidence>
<dbReference type="InterPro" id="IPR017896">
    <property type="entry name" value="4Fe4S_Fe-S-bd"/>
</dbReference>
<comment type="cofactor">
    <cofactor evidence="1">
        <name>FAD</name>
        <dbReference type="ChEBI" id="CHEBI:57692"/>
    </cofactor>
</comment>
<organism evidence="13 14">
    <name type="scientific">Streptomyces lycii</name>
    <dbReference type="NCBI Taxonomy" id="2654337"/>
    <lineage>
        <taxon>Bacteria</taxon>
        <taxon>Bacillati</taxon>
        <taxon>Actinomycetota</taxon>
        <taxon>Actinomycetes</taxon>
        <taxon>Kitasatosporales</taxon>
        <taxon>Streptomycetaceae</taxon>
        <taxon>Streptomyces</taxon>
    </lineage>
</organism>
<proteinExistence type="predicted"/>
<dbReference type="EC" id="1.18.1.2" evidence="2"/>
<evidence type="ECO:0000256" key="10">
    <source>
        <dbReference type="ARBA" id="ARBA00047776"/>
    </source>
</evidence>
<dbReference type="SUPFAM" id="SSF54862">
    <property type="entry name" value="4Fe-4S ferredoxins"/>
    <property type="match status" value="1"/>
</dbReference>
<dbReference type="RefSeq" id="WP_156206577.1">
    <property type="nucleotide sequence ID" value="NZ_WHPN01000300.1"/>
</dbReference>
<name>A0ABQ7FGW5_9ACTN</name>
<keyword evidence="7" id="KW-0560">Oxidoreductase</keyword>
<dbReference type="Pfam" id="PF00037">
    <property type="entry name" value="Fer4"/>
    <property type="match status" value="1"/>
</dbReference>